<proteinExistence type="inferred from homology"/>
<gene>
    <name evidence="7" type="primary">sppA</name>
    <name evidence="7" type="ORF">HLH21_13675</name>
</gene>
<keyword evidence="2" id="KW-0645">Protease</keyword>
<dbReference type="GO" id="GO:0006508">
    <property type="term" value="P:proteolysis"/>
    <property type="evidence" value="ECO:0007669"/>
    <property type="project" value="UniProtKB-KW"/>
</dbReference>
<dbReference type="PANTHER" id="PTHR42987:SF7">
    <property type="entry name" value="SIGNAL PEPTIDE PEPTIDASE SPPA-RELATED"/>
    <property type="match status" value="1"/>
</dbReference>
<sequence>MAPDPDLAVDRLRLKRRLLVWRVTAVAAFVVALVAAGSHSLFPAGGVVQRDHLVRLRITGVIGADNRKQLELIDQATTGTSVRGMILVVDSPGGSVSGGEALHDAIARFAARKPVVVSMGGVAASAGYMISVPGRRLFAAQSTLTGSIGVIMEAPDVSGLLDHLGVKVDQLVSGPMKGQPSVVQPLSSDGRQMLQGVVADLFDQFVTMVAQGRHLPVERVRALADGRPYTGRQALALGLVDQIGTEADAKAWLIQTQHLSEAIPVTDLRVRSARPWLRRAIGGILGLILDDEWTGSVLSQGVALDGAVAIWKP</sequence>
<dbReference type="Gene3D" id="3.90.226.10">
    <property type="entry name" value="2-enoyl-CoA Hydratase, Chain A, domain 1"/>
    <property type="match status" value="2"/>
</dbReference>
<evidence type="ECO:0000256" key="2">
    <source>
        <dbReference type="ARBA" id="ARBA00022670"/>
    </source>
</evidence>
<keyword evidence="3" id="KW-0378">Hydrolase</keyword>
<dbReference type="EMBL" id="JABEQH010000019">
    <property type="protein sequence ID" value="MBB2176959.1"/>
    <property type="molecule type" value="Genomic_DNA"/>
</dbReference>
<evidence type="ECO:0000256" key="1">
    <source>
        <dbReference type="ARBA" id="ARBA00008683"/>
    </source>
</evidence>
<feature type="domain" description="Peptidase S49" evidence="6">
    <location>
        <begin position="109"/>
        <end position="257"/>
    </location>
</feature>
<comment type="similarity">
    <text evidence="1">Belongs to the peptidase S49 family.</text>
</comment>
<evidence type="ECO:0000313" key="8">
    <source>
        <dbReference type="Proteomes" id="UP000561066"/>
    </source>
</evidence>
<dbReference type="PANTHER" id="PTHR42987">
    <property type="entry name" value="PEPTIDASE S49"/>
    <property type="match status" value="1"/>
</dbReference>
<dbReference type="RefSeq" id="WP_182944298.1">
    <property type="nucleotide sequence ID" value="NZ_JABEQH010000019.1"/>
</dbReference>
<organism evidence="7 8">
    <name type="scientific">Gluconacetobacter johannae</name>
    <dbReference type="NCBI Taxonomy" id="112140"/>
    <lineage>
        <taxon>Bacteria</taxon>
        <taxon>Pseudomonadati</taxon>
        <taxon>Pseudomonadota</taxon>
        <taxon>Alphaproteobacteria</taxon>
        <taxon>Acetobacterales</taxon>
        <taxon>Acetobacteraceae</taxon>
        <taxon>Gluconacetobacter</taxon>
    </lineage>
</organism>
<reference evidence="7 8" key="1">
    <citation type="submission" date="2020-04" db="EMBL/GenBank/DDBJ databases">
        <title>Description of novel Gluconacetobacter.</title>
        <authorList>
            <person name="Sombolestani A."/>
        </authorList>
    </citation>
    <scope>NUCLEOTIDE SEQUENCE [LARGE SCALE GENOMIC DNA]</scope>
    <source>
        <strain evidence="7 8">LMG 21312</strain>
    </source>
</reference>
<protein>
    <submittedName>
        <fullName evidence="7">Signal peptide peptidase SppA</fullName>
    </submittedName>
</protein>
<dbReference type="AlphaFoldDB" id="A0A7W4J9B3"/>
<dbReference type="InterPro" id="IPR002142">
    <property type="entry name" value="Peptidase_S49"/>
</dbReference>
<evidence type="ECO:0000256" key="3">
    <source>
        <dbReference type="ARBA" id="ARBA00022801"/>
    </source>
</evidence>
<dbReference type="InterPro" id="IPR047272">
    <property type="entry name" value="S49_SppA_C"/>
</dbReference>
<keyword evidence="5" id="KW-0812">Transmembrane</keyword>
<keyword evidence="5" id="KW-0472">Membrane</keyword>
<evidence type="ECO:0000313" key="7">
    <source>
        <dbReference type="EMBL" id="MBB2176959.1"/>
    </source>
</evidence>
<evidence type="ECO:0000256" key="4">
    <source>
        <dbReference type="ARBA" id="ARBA00022825"/>
    </source>
</evidence>
<evidence type="ECO:0000259" key="6">
    <source>
        <dbReference type="Pfam" id="PF01343"/>
    </source>
</evidence>
<keyword evidence="4" id="KW-0720">Serine protease</keyword>
<keyword evidence="8" id="KW-1185">Reference proteome</keyword>
<feature type="transmembrane region" description="Helical" evidence="5">
    <location>
        <begin position="19"/>
        <end position="42"/>
    </location>
</feature>
<dbReference type="Proteomes" id="UP000561066">
    <property type="component" value="Unassembled WGS sequence"/>
</dbReference>
<dbReference type="InterPro" id="IPR004635">
    <property type="entry name" value="Pept_S49_SppA"/>
</dbReference>
<dbReference type="SUPFAM" id="SSF52096">
    <property type="entry name" value="ClpP/crotonase"/>
    <property type="match status" value="1"/>
</dbReference>
<name>A0A7W4J9B3_9PROT</name>
<dbReference type="Pfam" id="PF01343">
    <property type="entry name" value="Peptidase_S49"/>
    <property type="match status" value="1"/>
</dbReference>
<dbReference type="CDD" id="cd07023">
    <property type="entry name" value="S49_Sppa_N_C"/>
    <property type="match status" value="1"/>
</dbReference>
<dbReference type="NCBIfam" id="TIGR00706">
    <property type="entry name" value="SppA_dom"/>
    <property type="match status" value="1"/>
</dbReference>
<dbReference type="GO" id="GO:0008236">
    <property type="term" value="F:serine-type peptidase activity"/>
    <property type="evidence" value="ECO:0007669"/>
    <property type="project" value="UniProtKB-KW"/>
</dbReference>
<evidence type="ECO:0000256" key="5">
    <source>
        <dbReference type="SAM" id="Phobius"/>
    </source>
</evidence>
<dbReference type="InterPro" id="IPR029045">
    <property type="entry name" value="ClpP/crotonase-like_dom_sf"/>
</dbReference>
<accession>A0A7W4J9B3</accession>
<keyword evidence="5" id="KW-1133">Transmembrane helix</keyword>
<comment type="caution">
    <text evidence="7">The sequence shown here is derived from an EMBL/GenBank/DDBJ whole genome shotgun (WGS) entry which is preliminary data.</text>
</comment>